<dbReference type="Pfam" id="PF01596">
    <property type="entry name" value="Methyltransf_3"/>
    <property type="match status" value="1"/>
</dbReference>
<protein>
    <submittedName>
        <fullName evidence="4">Methyltransferase</fullName>
    </submittedName>
</protein>
<dbReference type="InterPro" id="IPR029063">
    <property type="entry name" value="SAM-dependent_MTases_sf"/>
</dbReference>
<dbReference type="Gene3D" id="3.40.50.150">
    <property type="entry name" value="Vaccinia Virus protein VP39"/>
    <property type="match status" value="1"/>
</dbReference>
<reference evidence="4 5" key="2">
    <citation type="journal article" date="2015" name="Stand. Genomic Sci.">
        <title>Draft genome sequence of Cellulomonas carbonis T26(T) and comparative analysis of six Cellulomonas genomes.</title>
        <authorList>
            <person name="Zhuang W."/>
            <person name="Zhang S."/>
            <person name="Xia X."/>
            <person name="Wang G."/>
        </authorList>
    </citation>
    <scope>NUCLEOTIDE SEQUENCE [LARGE SCALE GENOMIC DNA]</scope>
    <source>
        <strain evidence="4 5">T26</strain>
    </source>
</reference>
<dbReference type="SUPFAM" id="SSF53335">
    <property type="entry name" value="S-adenosyl-L-methionine-dependent methyltransferases"/>
    <property type="match status" value="1"/>
</dbReference>
<dbReference type="OrthoDB" id="9799672at2"/>
<organism evidence="4 5">
    <name type="scientific">Cellulomonas carbonis T26</name>
    <dbReference type="NCBI Taxonomy" id="947969"/>
    <lineage>
        <taxon>Bacteria</taxon>
        <taxon>Bacillati</taxon>
        <taxon>Actinomycetota</taxon>
        <taxon>Actinomycetes</taxon>
        <taxon>Micrococcales</taxon>
        <taxon>Cellulomonadaceae</taxon>
        <taxon>Cellulomonas</taxon>
    </lineage>
</organism>
<dbReference type="PANTHER" id="PTHR10509">
    <property type="entry name" value="O-METHYLTRANSFERASE-RELATED"/>
    <property type="match status" value="1"/>
</dbReference>
<name>A0A0A0BVB7_9CELL</name>
<dbReference type="GO" id="GO:0032259">
    <property type="term" value="P:methylation"/>
    <property type="evidence" value="ECO:0007669"/>
    <property type="project" value="UniProtKB-KW"/>
</dbReference>
<dbReference type="InterPro" id="IPR002935">
    <property type="entry name" value="SAM_O-MeTrfase"/>
</dbReference>
<reference evidence="4 5" key="1">
    <citation type="submission" date="2013-08" db="EMBL/GenBank/DDBJ databases">
        <title>Genome sequencing of Cellulomonas carbonis T26.</title>
        <authorList>
            <person name="Chen F."/>
            <person name="Li Y."/>
            <person name="Wang G."/>
        </authorList>
    </citation>
    <scope>NUCLEOTIDE SEQUENCE [LARGE SCALE GENOMIC DNA]</scope>
    <source>
        <strain evidence="4 5">T26</strain>
    </source>
</reference>
<dbReference type="InterPro" id="IPR050362">
    <property type="entry name" value="Cation-dep_OMT"/>
</dbReference>
<keyword evidence="3" id="KW-0949">S-adenosyl-L-methionine</keyword>
<evidence type="ECO:0000256" key="2">
    <source>
        <dbReference type="ARBA" id="ARBA00022679"/>
    </source>
</evidence>
<dbReference type="GO" id="GO:0008757">
    <property type="term" value="F:S-adenosylmethionine-dependent methyltransferase activity"/>
    <property type="evidence" value="ECO:0007669"/>
    <property type="project" value="TreeGrafter"/>
</dbReference>
<proteinExistence type="predicted"/>
<sequence>MREVWSAVDDYVVAHLCADDEVLTRALARAHAAGLPPIQVSAAQGRMLELLVRMQGARRVLEVGTLGAYSTIWLARGLRAPGAHLTTLEIDATHAEVARANLHDAGLDDVVELRLGAASDSFDEMIRAGVEPFDLVFIDADKPSNAHYLAQAVRLARPGTVVVVDNVVRQGALADDRSADERVVGSRAVVEAVAADPRLTATVVQTVGHKGYDGFLLVRVDD</sequence>
<dbReference type="CDD" id="cd02440">
    <property type="entry name" value="AdoMet_MTases"/>
    <property type="match status" value="1"/>
</dbReference>
<evidence type="ECO:0000313" key="5">
    <source>
        <dbReference type="Proteomes" id="UP000029839"/>
    </source>
</evidence>
<keyword evidence="5" id="KW-1185">Reference proteome</keyword>
<dbReference type="AlphaFoldDB" id="A0A0A0BVB7"/>
<keyword evidence="1 4" id="KW-0489">Methyltransferase</keyword>
<gene>
    <name evidence="4" type="ORF">N868_04125</name>
</gene>
<keyword evidence="2 4" id="KW-0808">Transferase</keyword>
<evidence type="ECO:0000313" key="4">
    <source>
        <dbReference type="EMBL" id="KGM11925.1"/>
    </source>
</evidence>
<dbReference type="Proteomes" id="UP000029839">
    <property type="component" value="Unassembled WGS sequence"/>
</dbReference>
<dbReference type="RefSeq" id="WP_043603646.1">
    <property type="nucleotide sequence ID" value="NZ_AXCY01000011.1"/>
</dbReference>
<comment type="caution">
    <text evidence="4">The sequence shown here is derived from an EMBL/GenBank/DDBJ whole genome shotgun (WGS) entry which is preliminary data.</text>
</comment>
<evidence type="ECO:0000256" key="1">
    <source>
        <dbReference type="ARBA" id="ARBA00022603"/>
    </source>
</evidence>
<dbReference type="EMBL" id="AXCY01000011">
    <property type="protein sequence ID" value="KGM11925.1"/>
    <property type="molecule type" value="Genomic_DNA"/>
</dbReference>
<dbReference type="GO" id="GO:0008171">
    <property type="term" value="F:O-methyltransferase activity"/>
    <property type="evidence" value="ECO:0007669"/>
    <property type="project" value="InterPro"/>
</dbReference>
<accession>A0A0A0BVB7</accession>
<dbReference type="PROSITE" id="PS51682">
    <property type="entry name" value="SAM_OMT_I"/>
    <property type="match status" value="1"/>
</dbReference>
<evidence type="ECO:0000256" key="3">
    <source>
        <dbReference type="ARBA" id="ARBA00022691"/>
    </source>
</evidence>
<dbReference type="PANTHER" id="PTHR10509:SF14">
    <property type="entry name" value="CAFFEOYL-COA O-METHYLTRANSFERASE 3-RELATED"/>
    <property type="match status" value="1"/>
</dbReference>